<gene>
    <name evidence="1" type="ORF">SCHPADRAFT_892311</name>
</gene>
<protein>
    <submittedName>
        <fullName evidence="1">Uncharacterized protein</fullName>
    </submittedName>
</protein>
<accession>A0A0H2RFA0</accession>
<reference evidence="1 2" key="1">
    <citation type="submission" date="2015-04" db="EMBL/GenBank/DDBJ databases">
        <title>Complete genome sequence of Schizopora paradoxa KUC8140, a cosmopolitan wood degrader in East Asia.</title>
        <authorList>
            <consortium name="DOE Joint Genome Institute"/>
            <person name="Min B."/>
            <person name="Park H."/>
            <person name="Jang Y."/>
            <person name="Kim J.-J."/>
            <person name="Kim K.H."/>
            <person name="Pangilinan J."/>
            <person name="Lipzen A."/>
            <person name="Riley R."/>
            <person name="Grigoriev I.V."/>
            <person name="Spatafora J.W."/>
            <person name="Choi I.-G."/>
        </authorList>
    </citation>
    <scope>NUCLEOTIDE SEQUENCE [LARGE SCALE GENOMIC DNA]</scope>
    <source>
        <strain evidence="1 2">KUC8140</strain>
    </source>
</reference>
<keyword evidence="2" id="KW-1185">Reference proteome</keyword>
<dbReference type="Proteomes" id="UP000053477">
    <property type="component" value="Unassembled WGS sequence"/>
</dbReference>
<dbReference type="AlphaFoldDB" id="A0A0H2RFA0"/>
<evidence type="ECO:0000313" key="2">
    <source>
        <dbReference type="Proteomes" id="UP000053477"/>
    </source>
</evidence>
<dbReference type="EMBL" id="KQ086025">
    <property type="protein sequence ID" value="KLO10464.1"/>
    <property type="molecule type" value="Genomic_DNA"/>
</dbReference>
<dbReference type="InParanoid" id="A0A0H2RFA0"/>
<evidence type="ECO:0000313" key="1">
    <source>
        <dbReference type="EMBL" id="KLO10464.1"/>
    </source>
</evidence>
<sequence>MLLTNQFVLPALINPQPPRSLPAHPDQSLYNDSGKFNENDALSKFKDLSQLHQFRQLVREMKVGPSTHVIDFCKERRNGCEGCCDRDAGARWVESWQAAVRHGMNDEAMAREPSNLFFSFLLTTFIRKSEGRRVSRMLQVADHTRQQQALFSSGAFYVEVDGRLACRALSATIPVDQPRASLSGMKDRVPTGDQWLWNSYNGDASSYLRVFKAAPRCSDEEKGELHERIIDLGRRVGA</sequence>
<organism evidence="1 2">
    <name type="scientific">Schizopora paradoxa</name>
    <dbReference type="NCBI Taxonomy" id="27342"/>
    <lineage>
        <taxon>Eukaryota</taxon>
        <taxon>Fungi</taxon>
        <taxon>Dikarya</taxon>
        <taxon>Basidiomycota</taxon>
        <taxon>Agaricomycotina</taxon>
        <taxon>Agaricomycetes</taxon>
        <taxon>Hymenochaetales</taxon>
        <taxon>Schizoporaceae</taxon>
        <taxon>Schizopora</taxon>
    </lineage>
</organism>
<proteinExistence type="predicted"/>
<name>A0A0H2RFA0_9AGAM</name>